<sequence>VKKCNIFALWWEVFFLHNDEVSSPARFLLPISALPCLWQSFFKVRLNLLLFIGFASTSSCKRTLFGLGFNGVFSPS</sequence>
<reference evidence="2" key="1">
    <citation type="journal article" date="2005" name="Nature">
        <title>The map-based sequence of the rice genome.</title>
        <authorList>
            <consortium name="International rice genome sequencing project (IRGSP)"/>
            <person name="Matsumoto T."/>
            <person name="Wu J."/>
            <person name="Kanamori H."/>
            <person name="Katayose Y."/>
            <person name="Fujisawa M."/>
            <person name="Namiki N."/>
            <person name="Mizuno H."/>
            <person name="Yamamoto K."/>
            <person name="Antonio B.A."/>
            <person name="Baba T."/>
            <person name="Sakata K."/>
            <person name="Nagamura Y."/>
            <person name="Aoki H."/>
            <person name="Arikawa K."/>
            <person name="Arita K."/>
            <person name="Bito T."/>
            <person name="Chiden Y."/>
            <person name="Fujitsuka N."/>
            <person name="Fukunaka R."/>
            <person name="Hamada M."/>
            <person name="Harada C."/>
            <person name="Hayashi A."/>
            <person name="Hijishita S."/>
            <person name="Honda M."/>
            <person name="Hosokawa S."/>
            <person name="Ichikawa Y."/>
            <person name="Idonuma A."/>
            <person name="Iijima M."/>
            <person name="Ikeda M."/>
            <person name="Ikeno M."/>
            <person name="Ito K."/>
            <person name="Ito S."/>
            <person name="Ito T."/>
            <person name="Ito Y."/>
            <person name="Ito Y."/>
            <person name="Iwabuchi A."/>
            <person name="Kamiya K."/>
            <person name="Karasawa W."/>
            <person name="Kurita K."/>
            <person name="Katagiri S."/>
            <person name="Kikuta A."/>
            <person name="Kobayashi H."/>
            <person name="Kobayashi N."/>
            <person name="Machita K."/>
            <person name="Maehara T."/>
            <person name="Masukawa M."/>
            <person name="Mizubayashi T."/>
            <person name="Mukai Y."/>
            <person name="Nagasaki H."/>
            <person name="Nagata Y."/>
            <person name="Naito S."/>
            <person name="Nakashima M."/>
            <person name="Nakama Y."/>
            <person name="Nakamichi Y."/>
            <person name="Nakamura M."/>
            <person name="Meguro A."/>
            <person name="Negishi M."/>
            <person name="Ohta I."/>
            <person name="Ohta T."/>
            <person name="Okamoto M."/>
            <person name="Ono N."/>
            <person name="Saji S."/>
            <person name="Sakaguchi M."/>
            <person name="Sakai K."/>
            <person name="Shibata M."/>
            <person name="Shimokawa T."/>
            <person name="Song J."/>
            <person name="Takazaki Y."/>
            <person name="Terasawa K."/>
            <person name="Tsugane M."/>
            <person name="Tsuji K."/>
            <person name="Ueda S."/>
            <person name="Waki K."/>
            <person name="Yamagata H."/>
            <person name="Yamamoto M."/>
            <person name="Yamamoto S."/>
            <person name="Yamane H."/>
            <person name="Yoshiki S."/>
            <person name="Yoshihara R."/>
            <person name="Yukawa K."/>
            <person name="Zhong H."/>
            <person name="Yano M."/>
            <person name="Yuan Q."/>
            <person name="Ouyang S."/>
            <person name="Liu J."/>
            <person name="Jones K.M."/>
            <person name="Gansberger K."/>
            <person name="Moffat K."/>
            <person name="Hill J."/>
            <person name="Bera J."/>
            <person name="Fadrosh D."/>
            <person name="Jin S."/>
            <person name="Johri S."/>
            <person name="Kim M."/>
            <person name="Overton L."/>
            <person name="Reardon M."/>
            <person name="Tsitrin T."/>
            <person name="Vuong H."/>
            <person name="Weaver B."/>
            <person name="Ciecko A."/>
            <person name="Tallon L."/>
            <person name="Jackson J."/>
            <person name="Pai G."/>
            <person name="Aken S.V."/>
            <person name="Utterback T."/>
            <person name="Reidmuller S."/>
            <person name="Feldblyum T."/>
            <person name="Hsiao J."/>
            <person name="Zismann V."/>
            <person name="Iobst S."/>
            <person name="de Vazeille A.R."/>
            <person name="Buell C.R."/>
            <person name="Ying K."/>
            <person name="Li Y."/>
            <person name="Lu T."/>
            <person name="Huang Y."/>
            <person name="Zhao Q."/>
            <person name="Feng Q."/>
            <person name="Zhang L."/>
            <person name="Zhu J."/>
            <person name="Weng Q."/>
            <person name="Mu J."/>
            <person name="Lu Y."/>
            <person name="Fan D."/>
            <person name="Liu Y."/>
            <person name="Guan J."/>
            <person name="Zhang Y."/>
            <person name="Yu S."/>
            <person name="Liu X."/>
            <person name="Zhang Y."/>
            <person name="Hong G."/>
            <person name="Han B."/>
            <person name="Choisne N."/>
            <person name="Demange N."/>
            <person name="Orjeda G."/>
            <person name="Samain S."/>
            <person name="Cattolico L."/>
            <person name="Pelletier E."/>
            <person name="Couloux A."/>
            <person name="Segurens B."/>
            <person name="Wincker P."/>
            <person name="D'Hont A."/>
            <person name="Scarpelli C."/>
            <person name="Weissenbach J."/>
            <person name="Salanoubat M."/>
            <person name="Quetier F."/>
            <person name="Yu Y."/>
            <person name="Kim H.R."/>
            <person name="Rambo T."/>
            <person name="Currie J."/>
            <person name="Collura K."/>
            <person name="Luo M."/>
            <person name="Yang T."/>
            <person name="Ammiraju J.S.S."/>
            <person name="Engler F."/>
            <person name="Soderlund C."/>
            <person name="Wing R.A."/>
            <person name="Palmer L.E."/>
            <person name="de la Bastide M."/>
            <person name="Spiegel L."/>
            <person name="Nascimento L."/>
            <person name="Zutavern T."/>
            <person name="O'Shaughnessy A."/>
            <person name="Dike S."/>
            <person name="Dedhia N."/>
            <person name="Preston R."/>
            <person name="Balija V."/>
            <person name="McCombie W.R."/>
            <person name="Chow T."/>
            <person name="Chen H."/>
            <person name="Chung M."/>
            <person name="Chen C."/>
            <person name="Shaw J."/>
            <person name="Wu H."/>
            <person name="Hsiao K."/>
            <person name="Chao Y."/>
            <person name="Chu M."/>
            <person name="Cheng C."/>
            <person name="Hour A."/>
            <person name="Lee P."/>
            <person name="Lin S."/>
            <person name="Lin Y."/>
            <person name="Liou J."/>
            <person name="Liu S."/>
            <person name="Hsing Y."/>
            <person name="Raghuvanshi S."/>
            <person name="Mohanty A."/>
            <person name="Bharti A.K."/>
            <person name="Gaur A."/>
            <person name="Gupta V."/>
            <person name="Kumar D."/>
            <person name="Ravi V."/>
            <person name="Vij S."/>
            <person name="Kapur A."/>
            <person name="Khurana P."/>
            <person name="Khurana P."/>
            <person name="Khurana J.P."/>
            <person name="Tyagi A.K."/>
            <person name="Gaikwad K."/>
            <person name="Singh A."/>
            <person name="Dalal V."/>
            <person name="Srivastava S."/>
            <person name="Dixit A."/>
            <person name="Pal A.K."/>
            <person name="Ghazi I.A."/>
            <person name="Yadav M."/>
            <person name="Pandit A."/>
            <person name="Bhargava A."/>
            <person name="Sureshbabu K."/>
            <person name="Batra K."/>
            <person name="Sharma T.R."/>
            <person name="Mohapatra T."/>
            <person name="Singh N.K."/>
            <person name="Messing J."/>
            <person name="Nelson A.B."/>
            <person name="Fuks G."/>
            <person name="Kavchok S."/>
            <person name="Keizer G."/>
            <person name="Linton E."/>
            <person name="Llaca V."/>
            <person name="Song R."/>
            <person name="Tanyolac B."/>
            <person name="Young S."/>
            <person name="Ho-Il K."/>
            <person name="Hahn J.H."/>
            <person name="Sangsakoo G."/>
            <person name="Vanavichit A."/>
            <person name="de Mattos Luiz.A.T."/>
            <person name="Zimmer P.D."/>
            <person name="Malone G."/>
            <person name="Dellagostin O."/>
            <person name="de Oliveira A.C."/>
            <person name="Bevan M."/>
            <person name="Bancroft I."/>
            <person name="Minx P."/>
            <person name="Cordum H."/>
            <person name="Wilson R."/>
            <person name="Cheng Z."/>
            <person name="Jin W."/>
            <person name="Jiang J."/>
            <person name="Leong S.A."/>
            <person name="Iwama H."/>
            <person name="Gojobori T."/>
            <person name="Itoh T."/>
            <person name="Niimura Y."/>
            <person name="Fujii Y."/>
            <person name="Habara T."/>
            <person name="Sakai H."/>
            <person name="Sato Y."/>
            <person name="Wilson G."/>
            <person name="Kumar K."/>
            <person name="McCouch S."/>
            <person name="Juretic N."/>
            <person name="Hoen D."/>
            <person name="Wright S."/>
            <person name="Bruskiewich R."/>
            <person name="Bureau T."/>
            <person name="Miyao A."/>
            <person name="Hirochika H."/>
            <person name="Nishikawa T."/>
            <person name="Kadowaki K."/>
            <person name="Sugiura M."/>
            <person name="Burr B."/>
            <person name="Sasaki T."/>
        </authorList>
    </citation>
    <scope>NUCLEOTIDE SEQUENCE [LARGE SCALE GENOMIC DNA]</scope>
    <source>
        <strain evidence="2">cv. Nipponbare</strain>
    </source>
</reference>
<accession>A0A0P0VRY6</accession>
<keyword evidence="2" id="KW-1185">Reference proteome</keyword>
<dbReference type="EMBL" id="AP014959">
    <property type="protein sequence ID" value="BAS81874.1"/>
    <property type="molecule type" value="Genomic_DNA"/>
</dbReference>
<dbReference type="Proteomes" id="UP000059680">
    <property type="component" value="Chromosome 3"/>
</dbReference>
<proteinExistence type="predicted"/>
<dbReference type="Gramene" id="Os03t0106550-01">
    <property type="protein sequence ID" value="Os03t0106550-01"/>
    <property type="gene ID" value="Os03g0106550"/>
</dbReference>
<dbReference type="AlphaFoldDB" id="A0A0P0VRY6"/>
<protein>
    <submittedName>
        <fullName evidence="1">Os03g0106550 protein</fullName>
    </submittedName>
</protein>
<evidence type="ECO:0000313" key="1">
    <source>
        <dbReference type="EMBL" id="BAS81874.1"/>
    </source>
</evidence>
<dbReference type="InParanoid" id="A0A0P0VRY6"/>
<gene>
    <name evidence="1" type="ordered locus">Os03g0106550</name>
    <name evidence="1" type="ORF">OSNPB_030106550</name>
</gene>
<evidence type="ECO:0000313" key="2">
    <source>
        <dbReference type="Proteomes" id="UP000059680"/>
    </source>
</evidence>
<organism evidence="1 2">
    <name type="scientific">Oryza sativa subsp. japonica</name>
    <name type="common">Rice</name>
    <dbReference type="NCBI Taxonomy" id="39947"/>
    <lineage>
        <taxon>Eukaryota</taxon>
        <taxon>Viridiplantae</taxon>
        <taxon>Streptophyta</taxon>
        <taxon>Embryophyta</taxon>
        <taxon>Tracheophyta</taxon>
        <taxon>Spermatophyta</taxon>
        <taxon>Magnoliopsida</taxon>
        <taxon>Liliopsida</taxon>
        <taxon>Poales</taxon>
        <taxon>Poaceae</taxon>
        <taxon>BOP clade</taxon>
        <taxon>Oryzoideae</taxon>
        <taxon>Oryzeae</taxon>
        <taxon>Oryzinae</taxon>
        <taxon>Oryza</taxon>
        <taxon>Oryza sativa</taxon>
    </lineage>
</organism>
<reference evidence="1 2" key="3">
    <citation type="journal article" date="2013" name="Rice">
        <title>Improvement of the Oryza sativa Nipponbare reference genome using next generation sequence and optical map data.</title>
        <authorList>
            <person name="Kawahara Y."/>
            <person name="de la Bastide M."/>
            <person name="Hamilton J.P."/>
            <person name="Kanamori H."/>
            <person name="McCombie W.R."/>
            <person name="Ouyang S."/>
            <person name="Schwartz D.C."/>
            <person name="Tanaka T."/>
            <person name="Wu J."/>
            <person name="Zhou S."/>
            <person name="Childs K.L."/>
            <person name="Davidson R.M."/>
            <person name="Lin H."/>
            <person name="Quesada-Ocampo L."/>
            <person name="Vaillancourt B."/>
            <person name="Sakai H."/>
            <person name="Lee S.S."/>
            <person name="Kim J."/>
            <person name="Numa H."/>
            <person name="Itoh T."/>
            <person name="Buell C.R."/>
            <person name="Matsumoto T."/>
        </authorList>
    </citation>
    <scope>NUCLEOTIDE SEQUENCE [LARGE SCALE GENOMIC DNA]</scope>
    <source>
        <strain evidence="2">cv. Nipponbare</strain>
    </source>
</reference>
<reference evidence="1 2" key="2">
    <citation type="journal article" date="2013" name="Plant Cell Physiol.">
        <title>Rice Annotation Project Database (RAP-DB): an integrative and interactive database for rice genomics.</title>
        <authorList>
            <person name="Sakai H."/>
            <person name="Lee S.S."/>
            <person name="Tanaka T."/>
            <person name="Numa H."/>
            <person name="Kim J."/>
            <person name="Kawahara Y."/>
            <person name="Wakimoto H."/>
            <person name="Yang C.C."/>
            <person name="Iwamoto M."/>
            <person name="Abe T."/>
            <person name="Yamada Y."/>
            <person name="Muto A."/>
            <person name="Inokuchi H."/>
            <person name="Ikemura T."/>
            <person name="Matsumoto T."/>
            <person name="Sasaki T."/>
            <person name="Itoh T."/>
        </authorList>
    </citation>
    <scope>NUCLEOTIDE SEQUENCE [LARGE SCALE GENOMIC DNA]</scope>
    <source>
        <strain evidence="2">cv. Nipponbare</strain>
    </source>
</reference>
<feature type="non-terminal residue" evidence="1">
    <location>
        <position position="1"/>
    </location>
</feature>
<dbReference type="PaxDb" id="39947-A0A0P0VRY6"/>
<name>A0A0P0VRY6_ORYSJ</name>